<reference evidence="1" key="2">
    <citation type="submission" date="2018-05" db="EMBL/GenBank/DDBJ databases">
        <title>OgluRS3 (Oryza glumaepatula Reference Sequence Version 3).</title>
        <authorList>
            <person name="Zhang J."/>
            <person name="Kudrna D."/>
            <person name="Lee S."/>
            <person name="Talag J."/>
            <person name="Welchert J."/>
            <person name="Wing R.A."/>
        </authorList>
    </citation>
    <scope>NUCLEOTIDE SEQUENCE [LARGE SCALE GENOMIC DNA]</scope>
</reference>
<dbReference type="HOGENOM" id="CLU_2625955_0_0_1"/>
<keyword evidence="2" id="KW-1185">Reference proteome</keyword>
<reference evidence="1" key="1">
    <citation type="submission" date="2015-04" db="UniProtKB">
        <authorList>
            <consortium name="EnsemblPlants"/>
        </authorList>
    </citation>
    <scope>IDENTIFICATION</scope>
</reference>
<dbReference type="Proteomes" id="UP000026961">
    <property type="component" value="Chromosome 2"/>
</dbReference>
<evidence type="ECO:0000313" key="2">
    <source>
        <dbReference type="Proteomes" id="UP000026961"/>
    </source>
</evidence>
<dbReference type="AlphaFoldDB" id="A0A0D9YSL5"/>
<name>A0A0D9YSL5_9ORYZ</name>
<accession>A0A0D9YSL5</accession>
<evidence type="ECO:0000313" key="1">
    <source>
        <dbReference type="EnsemblPlants" id="OGLUM02G17810.1"/>
    </source>
</evidence>
<sequence length="78" mass="8949">MHPAGQNLIIVANFHRLNHASVYKLVEITPCTFQSVHKTFGYPLPDQIIFPDYIILWICAKLQEAGLEIRMKILVTEV</sequence>
<proteinExistence type="predicted"/>
<dbReference type="EnsemblPlants" id="OGLUM02G17810.1">
    <property type="protein sequence ID" value="OGLUM02G17810.1"/>
    <property type="gene ID" value="OGLUM02G17810"/>
</dbReference>
<protein>
    <submittedName>
        <fullName evidence="1">Uncharacterized protein</fullName>
    </submittedName>
</protein>
<organism evidence="1">
    <name type="scientific">Oryza glumipatula</name>
    <dbReference type="NCBI Taxonomy" id="40148"/>
    <lineage>
        <taxon>Eukaryota</taxon>
        <taxon>Viridiplantae</taxon>
        <taxon>Streptophyta</taxon>
        <taxon>Embryophyta</taxon>
        <taxon>Tracheophyta</taxon>
        <taxon>Spermatophyta</taxon>
        <taxon>Magnoliopsida</taxon>
        <taxon>Liliopsida</taxon>
        <taxon>Poales</taxon>
        <taxon>Poaceae</taxon>
        <taxon>BOP clade</taxon>
        <taxon>Oryzoideae</taxon>
        <taxon>Oryzeae</taxon>
        <taxon>Oryzinae</taxon>
        <taxon>Oryza</taxon>
    </lineage>
</organism>
<dbReference type="Gramene" id="OGLUM02G17810.1">
    <property type="protein sequence ID" value="OGLUM02G17810.1"/>
    <property type="gene ID" value="OGLUM02G17810"/>
</dbReference>